<reference evidence="7 8" key="3">
    <citation type="journal article" date="2019" name="Int. J. Syst. Evol. Microbiol.">
        <title>Nitrosopumilus adriaticus sp. nov. and Nitrosopumilus piranensis sp. nov., two ammonia-oxidizing archaea from the Adriatic Sea and members of the class Nitrososphaeria.</title>
        <authorList>
            <person name="Bayer B."/>
            <person name="Vojvoda J."/>
            <person name="Reinthaler T."/>
            <person name="Reyes C."/>
            <person name="Pinto M."/>
            <person name="Herndl G.J."/>
        </authorList>
    </citation>
    <scope>NUCLEOTIDE SEQUENCE [LARGE SCALE GENOMIC DNA]</scope>
    <source>
        <strain evidence="7 8">D3C</strain>
    </source>
</reference>
<keyword evidence="3 6" id="KW-0663">Pyridoxal phosphate</keyword>
<evidence type="ECO:0000256" key="1">
    <source>
        <dbReference type="ARBA" id="ARBA00001579"/>
    </source>
</evidence>
<dbReference type="Gene3D" id="3.90.1150.10">
    <property type="entry name" value="Aspartate Aminotransferase, domain 1"/>
    <property type="match status" value="1"/>
</dbReference>
<comment type="catalytic activity">
    <reaction evidence="1">
        <text>(S)-4-amino-5-oxopentanoate = 5-aminolevulinate</text>
        <dbReference type="Rhea" id="RHEA:14265"/>
        <dbReference type="ChEBI" id="CHEBI:57501"/>
        <dbReference type="ChEBI" id="CHEBI:356416"/>
        <dbReference type="EC" id="5.4.3.8"/>
    </reaction>
</comment>
<comment type="pathway">
    <text evidence="5">Porphyrin-containing compound metabolism.</text>
</comment>
<reference evidence="8" key="1">
    <citation type="submission" date="2015-02" db="EMBL/GenBank/DDBJ databases">
        <title>Characterization of two novel Thaumarchaeota isolated from the Northern Adriatic Sea.</title>
        <authorList>
            <person name="Bayer B."/>
            <person name="Vojvoda J."/>
            <person name="Offre P."/>
            <person name="Srivastava A."/>
            <person name="Elisabeth N."/>
            <person name="Garcia J.A.L."/>
            <person name="Schleper C."/>
            <person name="Herndl G.J."/>
        </authorList>
    </citation>
    <scope>NUCLEOTIDE SEQUENCE [LARGE SCALE GENOMIC DNA]</scope>
    <source>
        <strain evidence="8">D3C</strain>
    </source>
</reference>
<evidence type="ECO:0000256" key="3">
    <source>
        <dbReference type="ARBA" id="ARBA00022898"/>
    </source>
</evidence>
<keyword evidence="7" id="KW-0808">Transferase</keyword>
<dbReference type="GeneID" id="41599211"/>
<dbReference type="EMBL" id="CP010868">
    <property type="protein sequence ID" value="AJM91262.1"/>
    <property type="molecule type" value="Genomic_DNA"/>
</dbReference>
<organism evidence="7 8">
    <name type="scientific">Nitrosopumilus piranensis</name>
    <dbReference type="NCBI Taxonomy" id="1582439"/>
    <lineage>
        <taxon>Archaea</taxon>
        <taxon>Nitrososphaerota</taxon>
        <taxon>Nitrososphaeria</taxon>
        <taxon>Nitrosopumilales</taxon>
        <taxon>Nitrosopumilaceae</taxon>
        <taxon>Nitrosopumilus</taxon>
    </lineage>
</organism>
<dbReference type="GO" id="GO:0042286">
    <property type="term" value="F:glutamate-1-semialdehyde 2,1-aminomutase activity"/>
    <property type="evidence" value="ECO:0007669"/>
    <property type="project" value="UniProtKB-EC"/>
</dbReference>
<evidence type="ECO:0000313" key="7">
    <source>
        <dbReference type="EMBL" id="AJM91262.1"/>
    </source>
</evidence>
<accession>A0A0C5C7N4</accession>
<dbReference type="PANTHER" id="PTHR43713:SF3">
    <property type="entry name" value="GLUTAMATE-1-SEMIALDEHYDE 2,1-AMINOMUTASE 1, CHLOROPLASTIC-RELATED"/>
    <property type="match status" value="1"/>
</dbReference>
<dbReference type="STRING" id="1582439.NPIRD3C_0038"/>
<evidence type="ECO:0000313" key="8">
    <source>
        <dbReference type="Proteomes" id="UP000032027"/>
    </source>
</evidence>
<dbReference type="PATRIC" id="fig|1582439.9.peg.38"/>
<keyword evidence="8" id="KW-1185">Reference proteome</keyword>
<dbReference type="OrthoDB" id="6524at2157"/>
<keyword evidence="4" id="KW-0413">Isomerase</keyword>
<dbReference type="Pfam" id="PF00202">
    <property type="entry name" value="Aminotran_3"/>
    <property type="match status" value="1"/>
</dbReference>
<sequence length="437" mass="48718">MAHDLTKSNQLKERAKKAIPHLTGTFSRAAPAFIEGVYPVYVQSANGSHFIDVDGNDFLDYLCGIGPITLGYNYKPVNDAIIDQLKSGILFSLPHPLEVETSELMLQTIPHAELVKFEKSGSNAVTGAVRAARHITKRDKIAYCGSGGVWHDWQAAMVSRDGGVPFFNRDLIKIFEYNDISGLEQIFEDNPEEIAAIVLEPTVYQKPSNDFLINVRKIADSNNSLLILDEIVTGFRFSLQGGQKYFNIKGDMVCFGKGMGNGLPISAITGPAEFMKAFDELWVSSTNNSETLSLAGTKAVITEMKEKNTISKCWENGIKLFEGWNKITDSYNLNAKMIGYPIRMKLECYDTKNQPSDSLKGLFLQEMVKRGIFMSPGVVFHSFSHTMDDIDFTLSNLESVCKFISEKISNEDYSSHLEGSLPKTIWTMKIPPTKNKK</sequence>
<dbReference type="HOGENOM" id="CLU_016922_1_4_2"/>
<evidence type="ECO:0000256" key="2">
    <source>
        <dbReference type="ARBA" id="ARBA00001933"/>
    </source>
</evidence>
<proteinExistence type="inferred from homology"/>
<dbReference type="InterPro" id="IPR015424">
    <property type="entry name" value="PyrdxlP-dep_Trfase"/>
</dbReference>
<comment type="similarity">
    <text evidence="6">Belongs to the class-III pyridoxal-phosphate-dependent aminotransferase family.</text>
</comment>
<keyword evidence="7" id="KW-0032">Aminotransferase</keyword>
<dbReference type="SUPFAM" id="SSF53383">
    <property type="entry name" value="PLP-dependent transferases"/>
    <property type="match status" value="1"/>
</dbReference>
<name>A0A0C5C7N4_9ARCH</name>
<reference evidence="7 8" key="2">
    <citation type="journal article" date="2016" name="ISME J.">
        <title>Physiological and genomic characterization of two novel marine thaumarchaeal strains indicates niche differentiation.</title>
        <authorList>
            <person name="Bayer B."/>
            <person name="Vojvoda J."/>
            <person name="Offre P."/>
            <person name="Alves R.J."/>
            <person name="Elisabeth N.H."/>
            <person name="Garcia J.A."/>
            <person name="Volland J.M."/>
            <person name="Srivastava A."/>
            <person name="Schleper C."/>
            <person name="Herndl G.J."/>
        </authorList>
    </citation>
    <scope>NUCLEOTIDE SEQUENCE [LARGE SCALE GENOMIC DNA]</scope>
    <source>
        <strain evidence="7 8">D3C</strain>
    </source>
</reference>
<dbReference type="PANTHER" id="PTHR43713">
    <property type="entry name" value="GLUTAMATE-1-SEMIALDEHYDE 2,1-AMINOMUTASE"/>
    <property type="match status" value="1"/>
</dbReference>
<evidence type="ECO:0000256" key="5">
    <source>
        <dbReference type="ARBA" id="ARBA00023444"/>
    </source>
</evidence>
<evidence type="ECO:0000256" key="6">
    <source>
        <dbReference type="RuleBase" id="RU003560"/>
    </source>
</evidence>
<dbReference type="InterPro" id="IPR005814">
    <property type="entry name" value="Aminotrans_3"/>
</dbReference>
<dbReference type="RefSeq" id="WP_148702291.1">
    <property type="nucleotide sequence ID" value="NZ_CP010868.1"/>
</dbReference>
<comment type="cofactor">
    <cofactor evidence="2">
        <name>pyridoxal 5'-phosphate</name>
        <dbReference type="ChEBI" id="CHEBI:597326"/>
    </cofactor>
</comment>
<dbReference type="KEGG" id="nid:NPIRD3C_0038"/>
<gene>
    <name evidence="7" type="ORF">NPIRD3C_0038</name>
</gene>
<dbReference type="InterPro" id="IPR015422">
    <property type="entry name" value="PyrdxlP-dep_Trfase_small"/>
</dbReference>
<dbReference type="Gene3D" id="3.40.640.10">
    <property type="entry name" value="Type I PLP-dependent aspartate aminotransferase-like (Major domain)"/>
    <property type="match status" value="1"/>
</dbReference>
<dbReference type="PROSITE" id="PS00600">
    <property type="entry name" value="AA_TRANSFER_CLASS_3"/>
    <property type="match status" value="1"/>
</dbReference>
<dbReference type="GO" id="GO:0008483">
    <property type="term" value="F:transaminase activity"/>
    <property type="evidence" value="ECO:0007669"/>
    <property type="project" value="UniProtKB-KW"/>
</dbReference>
<evidence type="ECO:0000256" key="4">
    <source>
        <dbReference type="ARBA" id="ARBA00023235"/>
    </source>
</evidence>
<protein>
    <submittedName>
        <fullName evidence="7">Aminotransferase class-III</fullName>
    </submittedName>
</protein>
<dbReference type="InterPro" id="IPR049704">
    <property type="entry name" value="Aminotrans_3_PPA_site"/>
</dbReference>
<dbReference type="AlphaFoldDB" id="A0A0C5C7N4"/>
<dbReference type="InterPro" id="IPR015421">
    <property type="entry name" value="PyrdxlP-dep_Trfase_major"/>
</dbReference>
<dbReference type="Proteomes" id="UP000032027">
    <property type="component" value="Chromosome"/>
</dbReference>
<dbReference type="GO" id="GO:0030170">
    <property type="term" value="F:pyridoxal phosphate binding"/>
    <property type="evidence" value="ECO:0007669"/>
    <property type="project" value="InterPro"/>
</dbReference>